<protein>
    <submittedName>
        <fullName evidence="3">Uncharacterized protein</fullName>
    </submittedName>
</protein>
<keyword evidence="2" id="KW-0812">Transmembrane</keyword>
<evidence type="ECO:0000313" key="3">
    <source>
        <dbReference type="EMBL" id="KAK0472937.1"/>
    </source>
</evidence>
<accession>A0AA39NW16</accession>
<dbReference type="EMBL" id="JAUEPR010000036">
    <property type="protein sequence ID" value="KAK0472937.1"/>
    <property type="molecule type" value="Genomic_DNA"/>
</dbReference>
<feature type="region of interest" description="Disordered" evidence="1">
    <location>
        <begin position="171"/>
        <end position="210"/>
    </location>
</feature>
<evidence type="ECO:0000256" key="1">
    <source>
        <dbReference type="SAM" id="MobiDB-lite"/>
    </source>
</evidence>
<feature type="compositionally biased region" description="Low complexity" evidence="1">
    <location>
        <begin position="196"/>
        <end position="210"/>
    </location>
</feature>
<reference evidence="3" key="1">
    <citation type="submission" date="2023-06" db="EMBL/GenBank/DDBJ databases">
        <authorList>
            <consortium name="Lawrence Berkeley National Laboratory"/>
            <person name="Ahrendt S."/>
            <person name="Sahu N."/>
            <person name="Indic B."/>
            <person name="Wong-Bajracharya J."/>
            <person name="Merenyi Z."/>
            <person name="Ke H.-M."/>
            <person name="Monk M."/>
            <person name="Kocsube S."/>
            <person name="Drula E."/>
            <person name="Lipzen A."/>
            <person name="Balint B."/>
            <person name="Henrissat B."/>
            <person name="Andreopoulos B."/>
            <person name="Martin F.M."/>
            <person name="Harder C.B."/>
            <person name="Rigling D."/>
            <person name="Ford K.L."/>
            <person name="Foster G.D."/>
            <person name="Pangilinan J."/>
            <person name="Papanicolaou A."/>
            <person name="Barry K."/>
            <person name="LaButti K."/>
            <person name="Viragh M."/>
            <person name="Koriabine M."/>
            <person name="Yan M."/>
            <person name="Riley R."/>
            <person name="Champramary S."/>
            <person name="Plett K.L."/>
            <person name="Tsai I.J."/>
            <person name="Slot J."/>
            <person name="Sipos G."/>
            <person name="Plett J."/>
            <person name="Nagy L.G."/>
            <person name="Grigoriev I.V."/>
        </authorList>
    </citation>
    <scope>NUCLEOTIDE SEQUENCE</scope>
    <source>
        <strain evidence="3">ICMP 16352</strain>
    </source>
</reference>
<organism evidence="3 4">
    <name type="scientific">Armillaria novae-zelandiae</name>
    <dbReference type="NCBI Taxonomy" id="153914"/>
    <lineage>
        <taxon>Eukaryota</taxon>
        <taxon>Fungi</taxon>
        <taxon>Dikarya</taxon>
        <taxon>Basidiomycota</taxon>
        <taxon>Agaricomycotina</taxon>
        <taxon>Agaricomycetes</taxon>
        <taxon>Agaricomycetidae</taxon>
        <taxon>Agaricales</taxon>
        <taxon>Marasmiineae</taxon>
        <taxon>Physalacriaceae</taxon>
        <taxon>Armillaria</taxon>
    </lineage>
</organism>
<sequence>MRSLSRWWWRGRVPAKKVVHPRIVMVKVESRNTLLHPQRFRALFIRFSSPLAAMHSLLLFLSFALRTLCISALNISAPDHALQNQNVTVNLTFLPGDPPSFFLTKLNIDDSLQVSRNVTTITGFTANTAVNITFHNTGTFRVLACNISDPKNLNFSSAAYFLSKSQKVQVQVPQSPDGKQHNGHGNSHGNEDDSNHSGNSSSGRSGSTQTINAVPLASPASSNVSSDDSSTIARTSLPSFPFCVLLGLFLLFPAGPI</sequence>
<name>A0AA39NW16_9AGAR</name>
<proteinExistence type="predicted"/>
<keyword evidence="2" id="KW-0472">Membrane</keyword>
<evidence type="ECO:0000256" key="2">
    <source>
        <dbReference type="SAM" id="Phobius"/>
    </source>
</evidence>
<comment type="caution">
    <text evidence="3">The sequence shown here is derived from an EMBL/GenBank/DDBJ whole genome shotgun (WGS) entry which is preliminary data.</text>
</comment>
<evidence type="ECO:0000313" key="4">
    <source>
        <dbReference type="Proteomes" id="UP001175227"/>
    </source>
</evidence>
<gene>
    <name evidence="3" type="ORF">IW261DRAFT_1505926</name>
</gene>
<keyword evidence="2" id="KW-1133">Transmembrane helix</keyword>
<keyword evidence="4" id="KW-1185">Reference proteome</keyword>
<feature type="transmembrane region" description="Helical" evidence="2">
    <location>
        <begin position="43"/>
        <end position="65"/>
    </location>
</feature>
<dbReference type="Proteomes" id="UP001175227">
    <property type="component" value="Unassembled WGS sequence"/>
</dbReference>
<dbReference type="AlphaFoldDB" id="A0AA39NW16"/>